<evidence type="ECO:0000313" key="2">
    <source>
        <dbReference type="Proteomes" id="UP001483337"/>
    </source>
</evidence>
<proteinExistence type="predicted"/>
<sequence length="53" mass="5976">MQTLKVRSLLGNVRERSLLGIWECDSEARPRNRFLGCGRAIAKRDLGIAFLGM</sequence>
<gene>
    <name evidence="1" type="ORF">WJM97_11475</name>
</gene>
<organism evidence="1 2">
    <name type="scientific">Okeanomitos corallinicola TIOX110</name>
    <dbReference type="NCBI Taxonomy" id="3133117"/>
    <lineage>
        <taxon>Bacteria</taxon>
        <taxon>Bacillati</taxon>
        <taxon>Cyanobacteriota</taxon>
        <taxon>Cyanophyceae</taxon>
        <taxon>Nostocales</taxon>
        <taxon>Aphanizomenonaceae</taxon>
        <taxon>Okeanomitos</taxon>
    </lineage>
</organism>
<keyword evidence="2" id="KW-1185">Reference proteome</keyword>
<evidence type="ECO:0000313" key="1">
    <source>
        <dbReference type="EMBL" id="WZB86033.1"/>
    </source>
</evidence>
<name>A0ABZ2UPF1_9CYAN</name>
<dbReference type="RefSeq" id="WP_353928949.1">
    <property type="nucleotide sequence ID" value="NZ_CP150886.1"/>
</dbReference>
<dbReference type="Proteomes" id="UP001483337">
    <property type="component" value="Chromosome"/>
</dbReference>
<accession>A0ABZ2UPF1</accession>
<dbReference type="EMBL" id="CP150886">
    <property type="protein sequence ID" value="WZB86033.1"/>
    <property type="molecule type" value="Genomic_DNA"/>
</dbReference>
<protein>
    <submittedName>
        <fullName evidence="1">Uncharacterized protein</fullName>
    </submittedName>
</protein>
<reference evidence="1 2" key="1">
    <citation type="submission" date="2024-04" db="EMBL/GenBank/DDBJ databases">
        <title>Okeanomitos corallinicola gen. &amp; sp. nov. (Nostocales, Cyanobacteria), a new toxic marine heterocyst-forming cyanobacterium from a coral reef.</title>
        <authorList>
            <person name="Li H."/>
            <person name="Li R."/>
            <person name="Kang J."/>
            <person name="Hii K.S."/>
            <person name="Mohamed H.F."/>
            <person name="Xu X."/>
            <person name="Luo Z."/>
        </authorList>
    </citation>
    <scope>NUCLEOTIDE SEQUENCE [LARGE SCALE GENOMIC DNA]</scope>
    <source>
        <strain evidence="1 2">TIOX110</strain>
    </source>
</reference>